<accession>A0A9N7U814</accession>
<dbReference type="Proteomes" id="UP001153269">
    <property type="component" value="Unassembled WGS sequence"/>
</dbReference>
<evidence type="ECO:0000313" key="1">
    <source>
        <dbReference type="EMBL" id="CAB1425667.1"/>
    </source>
</evidence>
<gene>
    <name evidence="1" type="ORF">PLEPLA_LOCUS13599</name>
</gene>
<evidence type="ECO:0000313" key="2">
    <source>
        <dbReference type="Proteomes" id="UP001153269"/>
    </source>
</evidence>
<protein>
    <submittedName>
        <fullName evidence="1">Uncharacterized protein</fullName>
    </submittedName>
</protein>
<organism evidence="1 2">
    <name type="scientific">Pleuronectes platessa</name>
    <name type="common">European plaice</name>
    <dbReference type="NCBI Taxonomy" id="8262"/>
    <lineage>
        <taxon>Eukaryota</taxon>
        <taxon>Metazoa</taxon>
        <taxon>Chordata</taxon>
        <taxon>Craniata</taxon>
        <taxon>Vertebrata</taxon>
        <taxon>Euteleostomi</taxon>
        <taxon>Actinopterygii</taxon>
        <taxon>Neopterygii</taxon>
        <taxon>Teleostei</taxon>
        <taxon>Neoteleostei</taxon>
        <taxon>Acanthomorphata</taxon>
        <taxon>Carangaria</taxon>
        <taxon>Pleuronectiformes</taxon>
        <taxon>Pleuronectoidei</taxon>
        <taxon>Pleuronectidae</taxon>
        <taxon>Pleuronectes</taxon>
    </lineage>
</organism>
<dbReference type="EMBL" id="CADEAL010000824">
    <property type="protein sequence ID" value="CAB1425667.1"/>
    <property type="molecule type" value="Genomic_DNA"/>
</dbReference>
<sequence>MMERVGGDREKLCCSPAGSLMKWSDFLVRSFQLLSPQSQRYLALALCPAQATIPPNDYDFNPITRPGGSDMCNSSITGRHTSVTSRYRIGRIPLGPVMRAKKDAFIYRCTRSAAAQVSSCGRDVRELLMCDDNNSVGSGVPGPVPGAPVMDGYS</sequence>
<name>A0A9N7U814_PLEPL</name>
<reference evidence="1" key="1">
    <citation type="submission" date="2020-03" db="EMBL/GenBank/DDBJ databases">
        <authorList>
            <person name="Weist P."/>
        </authorList>
    </citation>
    <scope>NUCLEOTIDE SEQUENCE</scope>
</reference>
<keyword evidence="2" id="KW-1185">Reference proteome</keyword>
<comment type="caution">
    <text evidence="1">The sequence shown here is derived from an EMBL/GenBank/DDBJ whole genome shotgun (WGS) entry which is preliminary data.</text>
</comment>
<dbReference type="AlphaFoldDB" id="A0A9N7U814"/>
<proteinExistence type="predicted"/>